<evidence type="ECO:0000313" key="2">
    <source>
        <dbReference type="EMBL" id="SBT21808.1"/>
    </source>
</evidence>
<dbReference type="AlphaFoldDB" id="A0A1C3JUH0"/>
<dbReference type="EMBL" id="FLRB01000013">
    <property type="protein sequence ID" value="SBT21808.1"/>
    <property type="molecule type" value="Genomic_DNA"/>
</dbReference>
<keyword evidence="3" id="KW-1185">Reference proteome</keyword>
<dbReference type="PANTHER" id="PTHR39431:SF1">
    <property type="entry name" value="FRPA_C-RELATED PROTEIN"/>
    <property type="match status" value="1"/>
</dbReference>
<reference evidence="2 3" key="2">
    <citation type="submission" date="2016-06" db="EMBL/GenBank/DDBJ databases">
        <authorList>
            <person name="Rodrigo-Torres L."/>
            <person name="Arahal D.R."/>
        </authorList>
    </citation>
    <scope>NUCLEOTIDE SEQUENCE [LARGE SCALE GENOMIC DNA]</scope>
    <source>
        <strain evidence="2 3">CECT 5116</strain>
    </source>
</reference>
<name>A0A1C3JUH0_9GAMM</name>
<dbReference type="PANTHER" id="PTHR39431">
    <property type="entry name" value="FRPA/C-RELATED PROTEIN"/>
    <property type="match status" value="1"/>
</dbReference>
<dbReference type="OrthoDB" id="6118688at2"/>
<evidence type="ECO:0000313" key="4">
    <source>
        <dbReference type="Proteomes" id="UP000092871"/>
    </source>
</evidence>
<dbReference type="EMBL" id="FLRA01000023">
    <property type="protein sequence ID" value="SBT18853.1"/>
    <property type="molecule type" value="Genomic_DNA"/>
</dbReference>
<protein>
    <submittedName>
        <fullName evidence="1">Uncharacterized protein</fullName>
    </submittedName>
</protein>
<organism evidence="1 4">
    <name type="scientific">Marinomonas gallaica</name>
    <dbReference type="NCBI Taxonomy" id="1806667"/>
    <lineage>
        <taxon>Bacteria</taxon>
        <taxon>Pseudomonadati</taxon>
        <taxon>Pseudomonadota</taxon>
        <taxon>Gammaproteobacteria</taxon>
        <taxon>Oceanospirillales</taxon>
        <taxon>Oceanospirillaceae</taxon>
        <taxon>Marinomonas</taxon>
    </lineage>
</organism>
<reference evidence="1 4" key="1">
    <citation type="submission" date="2016-06" db="EMBL/GenBank/DDBJ databases">
        <authorList>
            <person name="Kjaerup R.B."/>
            <person name="Dalgaard T.S."/>
            <person name="Juul-Madsen H.R."/>
        </authorList>
    </citation>
    <scope>NUCLEOTIDE SEQUENCE [LARGE SCALE GENOMIC DNA]</scope>
    <source>
        <strain evidence="1 4">CECT 5115</strain>
    </source>
</reference>
<evidence type="ECO:0000313" key="3">
    <source>
        <dbReference type="Proteomes" id="UP000092840"/>
    </source>
</evidence>
<evidence type="ECO:0000313" key="1">
    <source>
        <dbReference type="EMBL" id="SBT18853.1"/>
    </source>
</evidence>
<accession>A0A1C3JUH0</accession>
<dbReference type="RefSeq" id="WP_067037976.1">
    <property type="nucleotide sequence ID" value="NZ_FLRA01000023.1"/>
</dbReference>
<dbReference type="Proteomes" id="UP000092871">
    <property type="component" value="Unassembled WGS sequence"/>
</dbReference>
<proteinExistence type="predicted"/>
<gene>
    <name evidence="1" type="ORF">MGA5115_03014</name>
    <name evidence="2" type="ORF">MGA5116_02418</name>
</gene>
<sequence>MSYYLITHHFINTNHVTLELVSGSNSSDHTSLGMIGLDSNGVVRDESALYQAFNVENYTNTSYETRGSTLLSAEQAAGVAEYAANLIGQNTSGNDVDLLSDILDEVGKYEPASPLLAYEPPLSSFFEGNKASLSFAYASILDFFTKNSPNTLDVWANDRKDIDFNPLKFEIDPIAINWFVDNYGAIPTELQDLELYEYAYNTLVSKGYNGVSSEEFSQFDYPWGSLEAFVDEPSCPLVIDLDHDGIETISRADSEVQFDIDGDGQVDQVAWLNGDDGFLSLDQNGNGIIDDVSEMFGGQERGEGFAQLATLDSNGDGIVSDLDNAFSELLIWVDANVNGQTDEGELASLAEYGINQLNLDYTSTEIYQEGNLIGEVSSAEIVGVETQLSAVYFVHDSIA</sequence>
<dbReference type="Proteomes" id="UP000092840">
    <property type="component" value="Unassembled WGS sequence"/>
</dbReference>